<feature type="region of interest" description="Disordered" evidence="1">
    <location>
        <begin position="123"/>
        <end position="162"/>
    </location>
</feature>
<organism evidence="2">
    <name type="scientific">Zea mays</name>
    <name type="common">Maize</name>
    <dbReference type="NCBI Taxonomy" id="4577"/>
    <lineage>
        <taxon>Eukaryota</taxon>
        <taxon>Viridiplantae</taxon>
        <taxon>Streptophyta</taxon>
        <taxon>Embryophyta</taxon>
        <taxon>Tracheophyta</taxon>
        <taxon>Spermatophyta</taxon>
        <taxon>Magnoliopsida</taxon>
        <taxon>Liliopsida</taxon>
        <taxon>Poales</taxon>
        <taxon>Poaceae</taxon>
        <taxon>PACMAD clade</taxon>
        <taxon>Panicoideae</taxon>
        <taxon>Andropogonodae</taxon>
        <taxon>Andropogoneae</taxon>
        <taxon>Tripsacinae</taxon>
        <taxon>Zea</taxon>
    </lineage>
</organism>
<proteinExistence type="predicted"/>
<accession>A0A1D6I117</accession>
<feature type="compositionally biased region" description="Gly residues" evidence="1">
    <location>
        <begin position="36"/>
        <end position="48"/>
    </location>
</feature>
<dbReference type="PANTHER" id="PTHR33432:SF2">
    <property type="entry name" value="OS09G0279000 PROTEIN"/>
    <property type="match status" value="1"/>
</dbReference>
<feature type="compositionally biased region" description="Basic and acidic residues" evidence="1">
    <location>
        <begin position="1"/>
        <end position="12"/>
    </location>
</feature>
<feature type="region of interest" description="Disordered" evidence="1">
    <location>
        <begin position="1"/>
        <end position="73"/>
    </location>
</feature>
<dbReference type="AlphaFoldDB" id="A0A1D6I117"/>
<protein>
    <submittedName>
        <fullName evidence="2">R-interacting factor1</fullName>
    </submittedName>
</protein>
<dbReference type="InterPro" id="IPR033485">
    <property type="entry name" value="EMSY-LIKE_plant"/>
</dbReference>
<dbReference type="PANTHER" id="PTHR33432">
    <property type="entry name" value="PROTEIN EMSY-LIKE 4"/>
    <property type="match status" value="1"/>
</dbReference>
<reference evidence="2" key="1">
    <citation type="submission" date="2015-12" db="EMBL/GenBank/DDBJ databases">
        <title>Update maize B73 reference genome by single molecule sequencing technologies.</title>
        <authorList>
            <consortium name="Maize Genome Sequencing Project"/>
            <person name="Ware D."/>
        </authorList>
    </citation>
    <scope>NUCLEOTIDE SEQUENCE [LARGE SCALE GENOMIC DNA]</scope>
    <source>
        <tissue evidence="2">Seedling</tissue>
    </source>
</reference>
<evidence type="ECO:0000256" key="1">
    <source>
        <dbReference type="SAM" id="MobiDB-lite"/>
    </source>
</evidence>
<sequence length="162" mass="17611">MGPEDIRWKEDDSGIDPVVYLRSRGAPSSGVRKPTGRGGPMPGSGRGRGLPKNMSRKDFPPPQNGVGKRSSDDIDILHTESLIKEVEKVFSVSNPDPQEVEKAKKALKEQEQSLIDAIARLAEASDGESDGLNRGRRNLYAGNQHQANYVDDMPVGDQADAM</sequence>
<evidence type="ECO:0000313" key="2">
    <source>
        <dbReference type="EMBL" id="ONM53929.1"/>
    </source>
</evidence>
<dbReference type="EMBL" id="CM007650">
    <property type="protein sequence ID" value="ONM53929.1"/>
    <property type="molecule type" value="Genomic_DNA"/>
</dbReference>
<dbReference type="GO" id="GO:0050832">
    <property type="term" value="P:defense response to fungus"/>
    <property type="evidence" value="ECO:0007669"/>
    <property type="project" value="InterPro"/>
</dbReference>
<name>A0A1D6I117_MAIZE</name>
<gene>
    <name evidence="2" type="ORF">ZEAMMB73_Zm00001d019922</name>
</gene>
<dbReference type="ExpressionAtlas" id="A0A1D6I117">
    <property type="expression patterns" value="baseline and differential"/>
</dbReference>